<accession>A0A0F6QW97</accession>
<organism evidence="1 2">
    <name type="scientific">Corynebacterium camporealensis</name>
    <dbReference type="NCBI Taxonomy" id="161896"/>
    <lineage>
        <taxon>Bacteria</taxon>
        <taxon>Bacillati</taxon>
        <taxon>Actinomycetota</taxon>
        <taxon>Actinomycetes</taxon>
        <taxon>Mycobacteriales</taxon>
        <taxon>Corynebacteriaceae</taxon>
        <taxon>Corynebacterium</taxon>
    </lineage>
</organism>
<dbReference type="Proteomes" id="UP000033566">
    <property type="component" value="Chromosome"/>
</dbReference>
<dbReference type="InterPro" id="IPR023353">
    <property type="entry name" value="LemA-like_dom_sf"/>
</dbReference>
<evidence type="ECO:0000313" key="1">
    <source>
        <dbReference type="EMBL" id="AKE39297.1"/>
    </source>
</evidence>
<evidence type="ECO:0000313" key="2">
    <source>
        <dbReference type="Proteomes" id="UP000033566"/>
    </source>
</evidence>
<dbReference type="SUPFAM" id="SSF140478">
    <property type="entry name" value="LemA-like"/>
    <property type="match status" value="1"/>
</dbReference>
<name>A0A0F6QW97_9CORY</name>
<evidence type="ECO:0008006" key="3">
    <source>
        <dbReference type="Google" id="ProtNLM"/>
    </source>
</evidence>
<proteinExistence type="predicted"/>
<gene>
    <name evidence="1" type="ORF">UL81_06670</name>
</gene>
<dbReference type="HOGENOM" id="CLU_098191_1_0_11"/>
<sequence length="143" mass="16035">MAFEAVVVLIIVVLALAWAYFTAQRLNTLHIRTDAARAQLTATLDRRAAVVAVLDPELEELAQRAEMTTDLAERIEVEQEMSNAIAQAFPDKPAQLADAEARVQLAHRFYNEAVSDTRALRLRPLVRIFRLGGTAPLPEFFEY</sequence>
<dbReference type="OrthoDB" id="3214694at2"/>
<dbReference type="EMBL" id="CP011311">
    <property type="protein sequence ID" value="AKE39297.1"/>
    <property type="molecule type" value="Genomic_DNA"/>
</dbReference>
<protein>
    <recommendedName>
        <fullName evidence="3">LemA family protein</fullName>
    </recommendedName>
</protein>
<dbReference type="KEGG" id="ccj:UL81_06670"/>
<dbReference type="RefSeq" id="WP_035104837.1">
    <property type="nucleotide sequence ID" value="NZ_CP011311.1"/>
</dbReference>
<reference evidence="1 2" key="1">
    <citation type="journal article" date="2015" name="Genome Announc.">
        <title>Complete Genome Sequence of Corynebacterium camporealensis DSM 44610, Isolated from the Milk of a Manchega Sheep with Subclinical Mastitis.</title>
        <authorList>
            <person name="Ruckert C."/>
            <person name="Albersmeier A."/>
            <person name="Winkler A."/>
            <person name="Tauch A."/>
        </authorList>
    </citation>
    <scope>NUCLEOTIDE SEQUENCE [LARGE SCALE GENOMIC DNA]</scope>
    <source>
        <strain evidence="1 2">DSM 44610</strain>
    </source>
</reference>
<keyword evidence="2" id="KW-1185">Reference proteome</keyword>
<dbReference type="AlphaFoldDB" id="A0A0F6QW97"/>